<dbReference type="EMBL" id="JACHML010000001">
    <property type="protein sequence ID" value="MBB6392756.1"/>
    <property type="molecule type" value="Genomic_DNA"/>
</dbReference>
<comment type="caution">
    <text evidence="3">The sequence shown here is derived from an EMBL/GenBank/DDBJ whole genome shotgun (WGS) entry which is preliminary data.</text>
</comment>
<keyword evidence="2" id="KW-1133">Transmembrane helix</keyword>
<feature type="region of interest" description="Disordered" evidence="1">
    <location>
        <begin position="1"/>
        <end position="32"/>
    </location>
</feature>
<dbReference type="AlphaFoldDB" id="A0A7X0FTK2"/>
<reference evidence="3 4" key="1">
    <citation type="submission" date="2020-08" db="EMBL/GenBank/DDBJ databases">
        <title>Sequencing the genomes of 1000 actinobacteria strains.</title>
        <authorList>
            <person name="Klenk H.-P."/>
        </authorList>
    </citation>
    <scope>NUCLEOTIDE SEQUENCE [LARGE SCALE GENOMIC DNA]</scope>
    <source>
        <strain evidence="3 4">DSM 12511</strain>
    </source>
</reference>
<evidence type="ECO:0000256" key="2">
    <source>
        <dbReference type="SAM" id="Phobius"/>
    </source>
</evidence>
<sequence length="86" mass="9666">MPSPDRDLSPEEAENIARHAREGRLDTGDPEIRRVVSRANREDVRNSLWGDMPVANRRWLLFGGIAFVALWVVGLAVPLLLTFGSR</sequence>
<protein>
    <submittedName>
        <fullName evidence="3">Uncharacterized protein</fullName>
    </submittedName>
</protein>
<keyword evidence="2" id="KW-0812">Transmembrane</keyword>
<accession>A0A7X0FTK2</accession>
<organism evidence="3 4">
    <name type="scientific">Microbacterium thalassium</name>
    <dbReference type="NCBI Taxonomy" id="362649"/>
    <lineage>
        <taxon>Bacteria</taxon>
        <taxon>Bacillati</taxon>
        <taxon>Actinomycetota</taxon>
        <taxon>Actinomycetes</taxon>
        <taxon>Micrococcales</taxon>
        <taxon>Microbacteriaceae</taxon>
        <taxon>Microbacterium</taxon>
    </lineage>
</organism>
<evidence type="ECO:0000313" key="4">
    <source>
        <dbReference type="Proteomes" id="UP000537775"/>
    </source>
</evidence>
<dbReference type="Proteomes" id="UP000537775">
    <property type="component" value="Unassembled WGS sequence"/>
</dbReference>
<proteinExistence type="predicted"/>
<dbReference type="RefSeq" id="WP_184751799.1">
    <property type="nucleotide sequence ID" value="NZ_BAAAJR010000001.1"/>
</dbReference>
<gene>
    <name evidence="3" type="ORF">HD594_003069</name>
</gene>
<evidence type="ECO:0000313" key="3">
    <source>
        <dbReference type="EMBL" id="MBB6392756.1"/>
    </source>
</evidence>
<feature type="transmembrane region" description="Helical" evidence="2">
    <location>
        <begin position="59"/>
        <end position="81"/>
    </location>
</feature>
<keyword evidence="4" id="KW-1185">Reference proteome</keyword>
<keyword evidence="2" id="KW-0472">Membrane</keyword>
<name>A0A7X0FTK2_9MICO</name>
<evidence type="ECO:0000256" key="1">
    <source>
        <dbReference type="SAM" id="MobiDB-lite"/>
    </source>
</evidence>